<dbReference type="GO" id="GO:0009767">
    <property type="term" value="P:photosynthetic electron transport chain"/>
    <property type="evidence" value="ECO:0007669"/>
    <property type="project" value="TreeGrafter"/>
</dbReference>
<dbReference type="InterPro" id="IPR054099">
    <property type="entry name" value="PSII_PsbQ_pln"/>
</dbReference>
<sequence>MGGGVGLELMGCLCRIKNCAAELLSSMEEDLVTDLDDDSMDLVGRDLRLKTTFLYVDLSRVISCDESNERREALTLLANKFIFFVEELTDAVTSRNVAVVKVCYIDAAQALREVVAFLAPPQSQCDDLEEQEEADALASCSSRETEVQVPLELLQKDDESIDSRVKNM</sequence>
<comment type="caution">
    <text evidence="1">The sequence shown here is derived from an EMBL/GenBank/DDBJ whole genome shotgun (WGS) entry which is preliminary data.</text>
</comment>
<dbReference type="GO" id="GO:0005509">
    <property type="term" value="F:calcium ion binding"/>
    <property type="evidence" value="ECO:0007669"/>
    <property type="project" value="InterPro"/>
</dbReference>
<dbReference type="PANTHER" id="PTHR33399">
    <property type="entry name" value="OXYGEN-EVOLVING ENHANCER PROTEIN 3-1, CHLOROPLASTIC"/>
    <property type="match status" value="1"/>
</dbReference>
<protein>
    <submittedName>
        <fullName evidence="1">Uncharacterized protein</fullName>
    </submittedName>
</protein>
<dbReference type="GO" id="GO:0009507">
    <property type="term" value="C:chloroplast"/>
    <property type="evidence" value="ECO:0007669"/>
    <property type="project" value="TreeGrafter"/>
</dbReference>
<evidence type="ECO:0000313" key="1">
    <source>
        <dbReference type="EMBL" id="KAG8071531.1"/>
    </source>
</evidence>
<keyword evidence="2" id="KW-1185">Reference proteome</keyword>
<dbReference type="OrthoDB" id="783722at2759"/>
<dbReference type="GO" id="GO:0019898">
    <property type="term" value="C:extrinsic component of membrane"/>
    <property type="evidence" value="ECO:0007669"/>
    <property type="project" value="InterPro"/>
</dbReference>
<dbReference type="FunFam" id="1.20.120.290:FF:000005">
    <property type="entry name" value="ECA1 (ER-TYPE CA2+-ATPASE 1)"/>
    <property type="match status" value="1"/>
</dbReference>
<dbReference type="Pfam" id="PF05757">
    <property type="entry name" value="PsbQ"/>
    <property type="match status" value="1"/>
</dbReference>
<dbReference type="Proteomes" id="UP000729402">
    <property type="component" value="Unassembled WGS sequence"/>
</dbReference>
<organism evidence="1 2">
    <name type="scientific">Zizania palustris</name>
    <name type="common">Northern wild rice</name>
    <dbReference type="NCBI Taxonomy" id="103762"/>
    <lineage>
        <taxon>Eukaryota</taxon>
        <taxon>Viridiplantae</taxon>
        <taxon>Streptophyta</taxon>
        <taxon>Embryophyta</taxon>
        <taxon>Tracheophyta</taxon>
        <taxon>Spermatophyta</taxon>
        <taxon>Magnoliopsida</taxon>
        <taxon>Liliopsida</taxon>
        <taxon>Poales</taxon>
        <taxon>Poaceae</taxon>
        <taxon>BOP clade</taxon>
        <taxon>Oryzoideae</taxon>
        <taxon>Oryzeae</taxon>
        <taxon>Zizaniinae</taxon>
        <taxon>Zizania</taxon>
    </lineage>
</organism>
<dbReference type="PANTHER" id="PTHR33399:SF9">
    <property type="entry name" value="OS02G0631100 PROTEIN"/>
    <property type="match status" value="1"/>
</dbReference>
<name>A0A8J5S990_ZIZPA</name>
<dbReference type="GO" id="GO:0009654">
    <property type="term" value="C:photosystem II oxygen evolving complex"/>
    <property type="evidence" value="ECO:0007669"/>
    <property type="project" value="InterPro"/>
</dbReference>
<accession>A0A8J5S990</accession>
<reference evidence="1" key="2">
    <citation type="submission" date="2021-02" db="EMBL/GenBank/DDBJ databases">
        <authorList>
            <person name="Kimball J.A."/>
            <person name="Haas M.W."/>
            <person name="Macchietto M."/>
            <person name="Kono T."/>
            <person name="Duquette J."/>
            <person name="Shao M."/>
        </authorList>
    </citation>
    <scope>NUCLEOTIDE SEQUENCE</scope>
    <source>
        <tissue evidence="1">Fresh leaf tissue</tissue>
    </source>
</reference>
<dbReference type="EMBL" id="JAAALK010000283">
    <property type="protein sequence ID" value="KAG8071531.1"/>
    <property type="molecule type" value="Genomic_DNA"/>
</dbReference>
<evidence type="ECO:0000313" key="2">
    <source>
        <dbReference type="Proteomes" id="UP000729402"/>
    </source>
</evidence>
<dbReference type="InterPro" id="IPR008797">
    <property type="entry name" value="PSII_PsbQ"/>
</dbReference>
<gene>
    <name evidence="1" type="ORF">GUJ93_ZPchr0006g44744</name>
</gene>
<proteinExistence type="predicted"/>
<dbReference type="AlphaFoldDB" id="A0A8J5S990"/>
<reference evidence="1" key="1">
    <citation type="journal article" date="2021" name="bioRxiv">
        <title>Whole Genome Assembly and Annotation of Northern Wild Rice, Zizania palustris L., Supports a Whole Genome Duplication in the Zizania Genus.</title>
        <authorList>
            <person name="Haas M."/>
            <person name="Kono T."/>
            <person name="Macchietto M."/>
            <person name="Millas R."/>
            <person name="McGilp L."/>
            <person name="Shao M."/>
            <person name="Duquette J."/>
            <person name="Hirsch C.N."/>
            <person name="Kimball J."/>
        </authorList>
    </citation>
    <scope>NUCLEOTIDE SEQUENCE</scope>
    <source>
        <tissue evidence="1">Fresh leaf tissue</tissue>
    </source>
</reference>